<dbReference type="Proteomes" id="UP000298225">
    <property type="component" value="Unassembled WGS sequence"/>
</dbReference>
<gene>
    <name evidence="1" type="ORF">E4K66_06315</name>
</gene>
<organism evidence="1 2">
    <name type="scientific">Bradyrhizobium frederickii</name>
    <dbReference type="NCBI Taxonomy" id="2560054"/>
    <lineage>
        <taxon>Bacteria</taxon>
        <taxon>Pseudomonadati</taxon>
        <taxon>Pseudomonadota</taxon>
        <taxon>Alphaproteobacteria</taxon>
        <taxon>Hyphomicrobiales</taxon>
        <taxon>Nitrobacteraceae</taxon>
        <taxon>Bradyrhizobium</taxon>
    </lineage>
</organism>
<protein>
    <submittedName>
        <fullName evidence="1">Alpha/beta hydrolase</fullName>
    </submittedName>
</protein>
<accession>A0A4Y9LG31</accession>
<evidence type="ECO:0000313" key="2">
    <source>
        <dbReference type="Proteomes" id="UP000298225"/>
    </source>
</evidence>
<keyword evidence="2" id="KW-1185">Reference proteome</keyword>
<proteinExistence type="predicted"/>
<dbReference type="GO" id="GO:0016787">
    <property type="term" value="F:hydrolase activity"/>
    <property type="evidence" value="ECO:0007669"/>
    <property type="project" value="UniProtKB-KW"/>
</dbReference>
<dbReference type="Gene3D" id="3.40.50.1820">
    <property type="entry name" value="alpha/beta hydrolase"/>
    <property type="match status" value="1"/>
</dbReference>
<keyword evidence="1" id="KW-0378">Hydrolase</keyword>
<dbReference type="SUPFAM" id="SSF53474">
    <property type="entry name" value="alpha/beta-Hydrolases"/>
    <property type="match status" value="1"/>
</dbReference>
<dbReference type="EMBL" id="SPQU01000002">
    <property type="protein sequence ID" value="TFV41919.1"/>
    <property type="molecule type" value="Genomic_DNA"/>
</dbReference>
<dbReference type="RefSeq" id="WP_135168421.1">
    <property type="nucleotide sequence ID" value="NZ_SPQU01000002.1"/>
</dbReference>
<sequence>MRRREVLAGAAGLMSLIATGGRADPFPVRLVLVHGRSQQGLDPVELQSIWMETLKRGAAKINRTVPDNLEVAFPYYGDRLDELAREAQVPLTDDIQARGSAVDDDFLKFQASVAESIRSKAGITDAQVQQEFGNNPTARGPQNWAWVQAIIRTIDRFGGGLSQSGIERLMRDVFLYTTRSGVRDQIDRIVGAGFDERPCVVVGHSLGSVVAYNVMRTDRRTLNVRAYVTVGSPLGIRAIRDQLRPIGFPAPAKAWYNAFDPKDVVALYPLDGANFPVTPAIENYANVRNGTDNRHGIVGYLDDPVVARHVLDALGS</sequence>
<dbReference type="InterPro" id="IPR029058">
    <property type="entry name" value="AB_hydrolase_fold"/>
</dbReference>
<dbReference type="OrthoDB" id="980024at2"/>
<reference evidence="1 2" key="1">
    <citation type="submission" date="2019-03" db="EMBL/GenBank/DDBJ databases">
        <title>Bradyrhizobium strains diversity isolated from Chamaecrista fasciculata.</title>
        <authorList>
            <person name="Urquiaga M.C.O."/>
            <person name="Hungria M."/>
            <person name="Delamuta J.R.M."/>
        </authorList>
    </citation>
    <scope>NUCLEOTIDE SEQUENCE [LARGE SCALE GENOMIC DNA]</scope>
    <source>
        <strain evidence="1 2">CNPSo 3424</strain>
    </source>
</reference>
<comment type="caution">
    <text evidence="1">The sequence shown here is derived from an EMBL/GenBank/DDBJ whole genome shotgun (WGS) entry which is preliminary data.</text>
</comment>
<evidence type="ECO:0000313" key="1">
    <source>
        <dbReference type="EMBL" id="TFV41919.1"/>
    </source>
</evidence>
<name>A0A4Y9LG31_9BRAD</name>
<dbReference type="AlphaFoldDB" id="A0A4Y9LG31"/>